<evidence type="ECO:0000259" key="6">
    <source>
        <dbReference type="PROSITE" id="PS51747"/>
    </source>
</evidence>
<dbReference type="Gene3D" id="3.40.140.10">
    <property type="entry name" value="Cytidine Deaminase, domain 2"/>
    <property type="match status" value="1"/>
</dbReference>
<dbReference type="GeneTree" id="ENSGT00940000158731"/>
<protein>
    <submittedName>
        <fullName evidence="7">Activation induced cytidine deaminase</fullName>
    </submittedName>
</protein>
<dbReference type="GO" id="GO:0008270">
    <property type="term" value="F:zinc ion binding"/>
    <property type="evidence" value="ECO:0007669"/>
    <property type="project" value="InterPro"/>
</dbReference>
<evidence type="ECO:0000256" key="1">
    <source>
        <dbReference type="ARBA" id="ARBA00001947"/>
    </source>
</evidence>
<accession>H3ALQ6</accession>
<dbReference type="SUPFAM" id="SSF53927">
    <property type="entry name" value="Cytidine deaminase-like"/>
    <property type="match status" value="1"/>
</dbReference>
<comment type="cofactor">
    <cofactor evidence="1">
        <name>Zn(2+)</name>
        <dbReference type="ChEBI" id="CHEBI:29105"/>
    </cofactor>
</comment>
<dbReference type="GO" id="GO:0004126">
    <property type="term" value="F:cytidine deaminase activity"/>
    <property type="evidence" value="ECO:0007669"/>
    <property type="project" value="TreeGrafter"/>
</dbReference>
<keyword evidence="5" id="KW-0862">Zinc</keyword>
<comment type="similarity">
    <text evidence="2">Belongs to the cytidine and deoxycytidylate deaminase family.</text>
</comment>
<organism evidence="7 8">
    <name type="scientific">Latimeria chalumnae</name>
    <name type="common">Coelacanth</name>
    <dbReference type="NCBI Taxonomy" id="7897"/>
    <lineage>
        <taxon>Eukaryota</taxon>
        <taxon>Metazoa</taxon>
        <taxon>Chordata</taxon>
        <taxon>Craniata</taxon>
        <taxon>Vertebrata</taxon>
        <taxon>Euteleostomi</taxon>
        <taxon>Coelacanthiformes</taxon>
        <taxon>Coelacanthidae</taxon>
        <taxon>Latimeria</taxon>
    </lineage>
</organism>
<dbReference type="InParanoid" id="H3ALQ6"/>
<dbReference type="Ensembl" id="ENSLACT00000010656.1">
    <property type="protein sequence ID" value="ENSLACP00000010577.1"/>
    <property type="gene ID" value="ENSLACG00000009320.1"/>
</dbReference>
<dbReference type="GO" id="GO:0016554">
    <property type="term" value="P:cytidine to uridine editing"/>
    <property type="evidence" value="ECO:0007669"/>
    <property type="project" value="TreeGrafter"/>
</dbReference>
<dbReference type="OMA" id="CSLLMKQ"/>
<evidence type="ECO:0000313" key="7">
    <source>
        <dbReference type="Ensembl" id="ENSLACP00000010577.1"/>
    </source>
</evidence>
<feature type="domain" description="CMP/dCMP-type deaminase" evidence="6">
    <location>
        <begin position="32"/>
        <end position="138"/>
    </location>
</feature>
<dbReference type="InterPro" id="IPR002125">
    <property type="entry name" value="CMP_dCMP_dom"/>
</dbReference>
<evidence type="ECO:0000313" key="8">
    <source>
        <dbReference type="Proteomes" id="UP000008672"/>
    </source>
</evidence>
<evidence type="ECO:0000256" key="2">
    <source>
        <dbReference type="ARBA" id="ARBA00006576"/>
    </source>
</evidence>
<dbReference type="eggNOG" id="KOG4075">
    <property type="taxonomic scope" value="Eukaryota"/>
</dbReference>
<dbReference type="FunCoup" id="H3ALQ6">
    <property type="interactions" value="80"/>
</dbReference>
<keyword evidence="8" id="KW-1185">Reference proteome</keyword>
<dbReference type="EMBL" id="AFYH01169663">
    <property type="status" value="NOT_ANNOTATED_CDS"/>
    <property type="molecule type" value="Genomic_DNA"/>
</dbReference>
<dbReference type="PROSITE" id="PS51747">
    <property type="entry name" value="CYT_DCMP_DEAMINASES_2"/>
    <property type="match status" value="1"/>
</dbReference>
<reference evidence="7" key="2">
    <citation type="submission" date="2025-08" db="UniProtKB">
        <authorList>
            <consortium name="Ensembl"/>
        </authorList>
    </citation>
    <scope>IDENTIFICATION</scope>
</reference>
<evidence type="ECO:0000256" key="4">
    <source>
        <dbReference type="ARBA" id="ARBA00022801"/>
    </source>
</evidence>
<proteinExistence type="inferred from homology"/>
<dbReference type="InterPro" id="IPR050610">
    <property type="entry name" value="APOBEC_Cyt_Deaminase"/>
</dbReference>
<dbReference type="PANTHER" id="PTHR13857">
    <property type="entry name" value="MRNA EDITING ENZYME"/>
    <property type="match status" value="1"/>
</dbReference>
<dbReference type="GO" id="GO:0005737">
    <property type="term" value="C:cytoplasm"/>
    <property type="evidence" value="ECO:0007669"/>
    <property type="project" value="TreeGrafter"/>
</dbReference>
<dbReference type="PROSITE" id="PS00903">
    <property type="entry name" value="CYT_DCMP_DEAMINASES_1"/>
    <property type="match status" value="1"/>
</dbReference>
<dbReference type="AlphaFoldDB" id="H3ALQ6"/>
<dbReference type="CDD" id="cd01283">
    <property type="entry name" value="cytidine_deaminase"/>
    <property type="match status" value="1"/>
</dbReference>
<dbReference type="Pfam" id="PF18778">
    <property type="entry name" value="NAD1"/>
    <property type="match status" value="1"/>
</dbReference>
<evidence type="ECO:0000256" key="3">
    <source>
        <dbReference type="ARBA" id="ARBA00022723"/>
    </source>
</evidence>
<evidence type="ECO:0000256" key="5">
    <source>
        <dbReference type="ARBA" id="ARBA00022833"/>
    </source>
</evidence>
<dbReference type="GO" id="GO:0005634">
    <property type="term" value="C:nucleus"/>
    <property type="evidence" value="ECO:0007669"/>
    <property type="project" value="TreeGrafter"/>
</dbReference>
<dbReference type="Proteomes" id="UP000008672">
    <property type="component" value="Unassembled WGS sequence"/>
</dbReference>
<reference evidence="7" key="3">
    <citation type="submission" date="2025-09" db="UniProtKB">
        <authorList>
            <consortium name="Ensembl"/>
        </authorList>
    </citation>
    <scope>IDENTIFICATION</scope>
</reference>
<keyword evidence="4" id="KW-0378">Hydrolase</keyword>
<dbReference type="STRING" id="7897.ENSLACP00000010577"/>
<dbReference type="InterPro" id="IPR016192">
    <property type="entry name" value="APOBEC/CMP_deaminase_Zn-bd"/>
</dbReference>
<dbReference type="PANTHER" id="PTHR13857:SF10">
    <property type="entry name" value="SINGLE-STRANDED DNA CYTOSINE DEAMINASE"/>
    <property type="match status" value="1"/>
</dbReference>
<dbReference type="HOGENOM" id="CLU_080056_4_0_1"/>
<keyword evidence="3" id="KW-0479">Metal-binding</keyword>
<reference evidence="8" key="1">
    <citation type="submission" date="2011-08" db="EMBL/GenBank/DDBJ databases">
        <title>The draft genome of Latimeria chalumnae.</title>
        <authorList>
            <person name="Di Palma F."/>
            <person name="Alfoldi J."/>
            <person name="Johnson J."/>
            <person name="Berlin A."/>
            <person name="Gnerre S."/>
            <person name="Jaffe D."/>
            <person name="MacCallum I."/>
            <person name="Young S."/>
            <person name="Walker B.J."/>
            <person name="Lander E."/>
            <person name="Lindblad-Toh K."/>
        </authorList>
    </citation>
    <scope>NUCLEOTIDE SEQUENCE [LARGE SCALE GENOMIC DNA]</scope>
    <source>
        <strain evidence="8">Wild caught</strain>
    </source>
</reference>
<dbReference type="GO" id="GO:0003723">
    <property type="term" value="F:RNA binding"/>
    <property type="evidence" value="ECO:0007669"/>
    <property type="project" value="TreeGrafter"/>
</dbReference>
<name>H3ALQ6_LATCH</name>
<sequence length="149" mass="17719">TNPPSPSLILRSLLMQKKKFLYHYKNVRWARGRHETYLCYIVKRRYNPASYSLDFGFLRNKSGCHVEMLFLRFLTGWNIDPTLPYSVTWFTSWSPCYDCSQHVTHFLRVYPNLRLRIFTARLYFCEENNAEPEGLRNLHMAGVQLGVMT</sequence>
<dbReference type="InterPro" id="IPR016193">
    <property type="entry name" value="Cytidine_deaminase-like"/>
</dbReference>